<dbReference type="InterPro" id="IPR032534">
    <property type="entry name" value="EcxA_zinc-bd"/>
</dbReference>
<gene>
    <name evidence="5" type="ORF">ACFSR6_07815</name>
</gene>
<evidence type="ECO:0000313" key="6">
    <source>
        <dbReference type="Proteomes" id="UP001597461"/>
    </source>
</evidence>
<evidence type="ECO:0000259" key="3">
    <source>
        <dbReference type="Pfam" id="PF17148"/>
    </source>
</evidence>
<protein>
    <submittedName>
        <fullName evidence="5">Zinc-dependent metalloprotease</fullName>
    </submittedName>
</protein>
<proteinExistence type="predicted"/>
<evidence type="ECO:0000313" key="5">
    <source>
        <dbReference type="EMBL" id="MFD2582390.1"/>
    </source>
</evidence>
<dbReference type="InterPro" id="IPR034032">
    <property type="entry name" value="Zn_MMP-like_bac"/>
</dbReference>
<dbReference type="InterPro" id="IPR024079">
    <property type="entry name" value="MetalloPept_cat_dom_sf"/>
</dbReference>
<dbReference type="RefSeq" id="WP_379077241.1">
    <property type="nucleotide sequence ID" value="NZ_JBHULL010000007.1"/>
</dbReference>
<dbReference type="EMBL" id="JBHULL010000007">
    <property type="protein sequence ID" value="MFD2582390.1"/>
    <property type="molecule type" value="Genomic_DNA"/>
</dbReference>
<dbReference type="PANTHER" id="PTHR38478:SF1">
    <property type="entry name" value="ZINC DEPENDENT METALLOPROTEASE DOMAIN LIPOPROTEIN"/>
    <property type="match status" value="1"/>
</dbReference>
<dbReference type="InterPro" id="IPR033413">
    <property type="entry name" value="DUF5117"/>
</dbReference>
<evidence type="ECO:0000259" key="4">
    <source>
        <dbReference type="Pfam" id="PF17162"/>
    </source>
</evidence>
<organism evidence="5 6">
    <name type="scientific">Pedobacter vanadiisoli</name>
    <dbReference type="NCBI Taxonomy" id="1761975"/>
    <lineage>
        <taxon>Bacteria</taxon>
        <taxon>Pseudomonadati</taxon>
        <taxon>Bacteroidota</taxon>
        <taxon>Sphingobacteriia</taxon>
        <taxon>Sphingobacteriales</taxon>
        <taxon>Sphingobacteriaceae</taxon>
        <taxon>Pedobacter</taxon>
    </lineage>
</organism>
<comment type="caution">
    <text evidence="5">The sequence shown here is derived from an EMBL/GenBank/DDBJ whole genome shotgun (WGS) entry which is preliminary data.</text>
</comment>
<dbReference type="Pfam" id="PF17148">
    <property type="entry name" value="DUF5117"/>
    <property type="match status" value="1"/>
</dbReference>
<evidence type="ECO:0000259" key="2">
    <source>
        <dbReference type="Pfam" id="PF16313"/>
    </source>
</evidence>
<dbReference type="Pfam" id="PF17162">
    <property type="entry name" value="DUF5118"/>
    <property type="match status" value="1"/>
</dbReference>
<feature type="signal peptide" evidence="1">
    <location>
        <begin position="1"/>
        <end position="21"/>
    </location>
</feature>
<accession>A0ABW5MIW3</accession>
<reference evidence="6" key="1">
    <citation type="journal article" date="2019" name="Int. J. Syst. Evol. Microbiol.">
        <title>The Global Catalogue of Microorganisms (GCM) 10K type strain sequencing project: providing services to taxonomists for standard genome sequencing and annotation.</title>
        <authorList>
            <consortium name="The Broad Institute Genomics Platform"/>
            <consortium name="The Broad Institute Genome Sequencing Center for Infectious Disease"/>
            <person name="Wu L."/>
            <person name="Ma J."/>
        </authorList>
    </citation>
    <scope>NUCLEOTIDE SEQUENCE [LARGE SCALE GENOMIC DNA]</scope>
    <source>
        <strain evidence="6">KCTC 42866</strain>
    </source>
</reference>
<dbReference type="Proteomes" id="UP001597461">
    <property type="component" value="Unassembled WGS sequence"/>
</dbReference>
<feature type="domain" description="DUF5117" evidence="3">
    <location>
        <begin position="92"/>
        <end position="295"/>
    </location>
</feature>
<dbReference type="CDD" id="cd04276">
    <property type="entry name" value="ZnMc_MMP_like_2"/>
    <property type="match status" value="1"/>
</dbReference>
<dbReference type="InterPro" id="IPR033428">
    <property type="entry name" value="DUF5118"/>
</dbReference>
<keyword evidence="5" id="KW-0645">Protease</keyword>
<dbReference type="PANTHER" id="PTHR38478">
    <property type="entry name" value="PEPTIDASE M1A AND M12B"/>
    <property type="match status" value="1"/>
</dbReference>
<dbReference type="SUPFAM" id="SSF55486">
    <property type="entry name" value="Metalloproteases ('zincins'), catalytic domain"/>
    <property type="match status" value="1"/>
</dbReference>
<keyword evidence="1" id="KW-0732">Signal</keyword>
<feature type="domain" description="EcxA zinc-binding" evidence="2">
    <location>
        <begin position="431"/>
        <end position="737"/>
    </location>
</feature>
<name>A0ABW5MIW3_9SPHI</name>
<dbReference type="Gene3D" id="3.40.390.10">
    <property type="entry name" value="Collagenase (Catalytic Domain)"/>
    <property type="match status" value="1"/>
</dbReference>
<dbReference type="GO" id="GO:0008237">
    <property type="term" value="F:metallopeptidase activity"/>
    <property type="evidence" value="ECO:0007669"/>
    <property type="project" value="UniProtKB-KW"/>
</dbReference>
<keyword evidence="5" id="KW-0482">Metalloprotease</keyword>
<keyword evidence="5" id="KW-0378">Hydrolase</keyword>
<sequence>MKKIIRLLLLAYFCLFTRAQAQKTAALPTIKTFIKSSAVKHTGIFNIYLQEDKYYLELPDSLLNRDILAMIVINKGSAQVARDPRRRFGFAGDVVNEGVFKFNKNARGTIFIEQSQFYIAPEKNGNDYYQLLKDKEGVLFFTLNTVAQGEHANLIDITPALNADLPMLSLNGAKEELGLGAYQANLSKQLAITSYKNNIVFRSLRAYGAGALKPESSSAEPVEPQSRQDTQVSLETGPTAWEIGASWLLLPKKPMKQRFADKRVGYFVKPVKDYISNPLRVEEKLLATRWKMEPKPQDLEKFRRGELVEPAEQIVFYVDKNTPEYLKPYFIKGVNAWQKVFEKIGFKNAIIAKPEPTPAEDPSFAIDNINYSVISYKPSTTANAYGPMVVDPRSGQILSSHVAVFNNITDLLQRWYFVMCAANDPNARKLPLSKDIMGRLAQTVITHEVGHTLGLRHDFAGSCSYEVDSVRKRDYVAKNGFGASIMDYLRFNYVAQPEDGFTAEELFPKIGIYDEFAIAWGYKYFPKDNDAFTEAEALKNWVTQKRADPRLFYFPEGDFYDPRVQSEDMGSNAMQAGNMGIKNLKLIMKNMEEWLEDDDDQNFTMMKKMHSAIASRYNEYLAHVLKNLGGRYADQSLVAEAKPNYVPVSRSTQKEAMAFINTYYFQEPSWMFPSNITDKTQFVFDGQVSADYETFMGKIFYKFSAISKNQRIVGQTPYTVSEFFDDIYQGLFADVDNSTPISAYRKMLQRSYVNKLLTAVYNPASFEADVAILLKQQLDKVKQSCDSALPKKNDQASKDHLKAISDMIQQWKADHQTKQSS</sequence>
<dbReference type="Pfam" id="PF16313">
    <property type="entry name" value="DUF4953"/>
    <property type="match status" value="1"/>
</dbReference>
<keyword evidence="6" id="KW-1185">Reference proteome</keyword>
<feature type="chain" id="PRO_5046204947" evidence="1">
    <location>
        <begin position="22"/>
        <end position="821"/>
    </location>
</feature>
<feature type="domain" description="DUF5118" evidence="4">
    <location>
        <begin position="28"/>
        <end position="70"/>
    </location>
</feature>
<evidence type="ECO:0000256" key="1">
    <source>
        <dbReference type="SAM" id="SignalP"/>
    </source>
</evidence>